<evidence type="ECO:0000313" key="2">
    <source>
        <dbReference type="Proteomes" id="UP000215914"/>
    </source>
</evidence>
<name>A0A251SMD5_HELAN</name>
<protein>
    <submittedName>
        <fullName evidence="1">Uncharacterized protein</fullName>
    </submittedName>
</protein>
<proteinExistence type="predicted"/>
<sequence>MLWFFRSRSFPALLLRFSSYCSIDLLMDFNPKHDPVHVPPDPPPDLGLGSFLNVTGGSESIGDSDFWFGGAKDLKPASLVKMKGAAMGSNAGSKVLEVPVVAESGARIKSYLYEHEV</sequence>
<reference evidence="2" key="1">
    <citation type="journal article" date="2017" name="Nature">
        <title>The sunflower genome provides insights into oil metabolism, flowering and Asterid evolution.</title>
        <authorList>
            <person name="Badouin H."/>
            <person name="Gouzy J."/>
            <person name="Grassa C.J."/>
            <person name="Murat F."/>
            <person name="Staton S.E."/>
            <person name="Cottret L."/>
            <person name="Lelandais-Briere C."/>
            <person name="Owens G.L."/>
            <person name="Carrere S."/>
            <person name="Mayjonade B."/>
            <person name="Legrand L."/>
            <person name="Gill N."/>
            <person name="Kane N.C."/>
            <person name="Bowers J.E."/>
            <person name="Hubner S."/>
            <person name="Bellec A."/>
            <person name="Berard A."/>
            <person name="Berges H."/>
            <person name="Blanchet N."/>
            <person name="Boniface M.C."/>
            <person name="Brunel D."/>
            <person name="Catrice O."/>
            <person name="Chaidir N."/>
            <person name="Claudel C."/>
            <person name="Donnadieu C."/>
            <person name="Faraut T."/>
            <person name="Fievet G."/>
            <person name="Helmstetter N."/>
            <person name="King M."/>
            <person name="Knapp S.J."/>
            <person name="Lai Z."/>
            <person name="Le Paslier M.C."/>
            <person name="Lippi Y."/>
            <person name="Lorenzon L."/>
            <person name="Mandel J.R."/>
            <person name="Marage G."/>
            <person name="Marchand G."/>
            <person name="Marquand E."/>
            <person name="Bret-Mestries E."/>
            <person name="Morien E."/>
            <person name="Nambeesan S."/>
            <person name="Nguyen T."/>
            <person name="Pegot-Espagnet P."/>
            <person name="Pouilly N."/>
            <person name="Raftis F."/>
            <person name="Sallet E."/>
            <person name="Schiex T."/>
            <person name="Thomas J."/>
            <person name="Vandecasteele C."/>
            <person name="Vares D."/>
            <person name="Vear F."/>
            <person name="Vautrin S."/>
            <person name="Crespi M."/>
            <person name="Mangin B."/>
            <person name="Burke J.M."/>
            <person name="Salse J."/>
            <person name="Munos S."/>
            <person name="Vincourt P."/>
            <person name="Rieseberg L.H."/>
            <person name="Langlade N.B."/>
        </authorList>
    </citation>
    <scope>NUCLEOTIDE SEQUENCE [LARGE SCALE GENOMIC DNA]</scope>
    <source>
        <strain evidence="2">cv. SF193</strain>
    </source>
</reference>
<dbReference type="Proteomes" id="UP000215914">
    <property type="component" value="Chromosome 14"/>
</dbReference>
<evidence type="ECO:0000313" key="1">
    <source>
        <dbReference type="EMBL" id="OTF99701.1"/>
    </source>
</evidence>
<organism evidence="1 2">
    <name type="scientific">Helianthus annuus</name>
    <name type="common">Common sunflower</name>
    <dbReference type="NCBI Taxonomy" id="4232"/>
    <lineage>
        <taxon>Eukaryota</taxon>
        <taxon>Viridiplantae</taxon>
        <taxon>Streptophyta</taxon>
        <taxon>Embryophyta</taxon>
        <taxon>Tracheophyta</taxon>
        <taxon>Spermatophyta</taxon>
        <taxon>Magnoliopsida</taxon>
        <taxon>eudicotyledons</taxon>
        <taxon>Gunneridae</taxon>
        <taxon>Pentapetalae</taxon>
        <taxon>asterids</taxon>
        <taxon>campanulids</taxon>
        <taxon>Asterales</taxon>
        <taxon>Asteraceae</taxon>
        <taxon>Asteroideae</taxon>
        <taxon>Heliantheae alliance</taxon>
        <taxon>Heliantheae</taxon>
        <taxon>Helianthus</taxon>
    </lineage>
</organism>
<accession>A0A251SMD5</accession>
<keyword evidence="2" id="KW-1185">Reference proteome</keyword>
<dbReference type="AlphaFoldDB" id="A0A251SMD5"/>
<dbReference type="InParanoid" id="A0A251SMD5"/>
<gene>
    <name evidence="1" type="ORF">HannXRQ_Chr14g0459491</name>
</gene>
<dbReference type="EMBL" id="CM007903">
    <property type="protein sequence ID" value="OTF99701.1"/>
    <property type="molecule type" value="Genomic_DNA"/>
</dbReference>